<gene>
    <name evidence="2" type="ORF">J2787_002045</name>
</gene>
<keyword evidence="1" id="KW-0472">Membrane</keyword>
<name>A0AAE3Y9U9_9FLAO</name>
<dbReference type="Proteomes" id="UP001184861">
    <property type="component" value="Unassembled WGS sequence"/>
</dbReference>
<evidence type="ECO:0000256" key="1">
    <source>
        <dbReference type="SAM" id="Phobius"/>
    </source>
</evidence>
<keyword evidence="1" id="KW-1133">Transmembrane helix</keyword>
<sequence>MKTTTKNQYAYANKILIALVSAVFGYNLYQAIVHPDHSNIALSLILVVLTSIMVRKYGNKPTKEKQKDI</sequence>
<reference evidence="2" key="1">
    <citation type="submission" date="2023-07" db="EMBL/GenBank/DDBJ databases">
        <title>Sorghum-associated microbial communities from plants grown in Nebraska, USA.</title>
        <authorList>
            <person name="Schachtman D."/>
        </authorList>
    </citation>
    <scope>NUCLEOTIDE SEQUENCE</scope>
    <source>
        <strain evidence="2">DS2360</strain>
    </source>
</reference>
<feature type="transmembrane region" description="Helical" evidence="1">
    <location>
        <begin position="38"/>
        <end position="57"/>
    </location>
</feature>
<keyword evidence="1" id="KW-0812">Transmembrane</keyword>
<dbReference type="RefSeq" id="WP_309946154.1">
    <property type="nucleotide sequence ID" value="NZ_JAVDQY010000002.1"/>
</dbReference>
<dbReference type="EMBL" id="JAVDQY010000002">
    <property type="protein sequence ID" value="MDR6526665.1"/>
    <property type="molecule type" value="Genomic_DNA"/>
</dbReference>
<evidence type="ECO:0000313" key="2">
    <source>
        <dbReference type="EMBL" id="MDR6526665.1"/>
    </source>
</evidence>
<feature type="transmembrane region" description="Helical" evidence="1">
    <location>
        <begin position="12"/>
        <end position="32"/>
    </location>
</feature>
<proteinExistence type="predicted"/>
<evidence type="ECO:0000313" key="3">
    <source>
        <dbReference type="Proteomes" id="UP001184861"/>
    </source>
</evidence>
<accession>A0AAE3Y9U9</accession>
<comment type="caution">
    <text evidence="2">The sequence shown here is derived from an EMBL/GenBank/DDBJ whole genome shotgun (WGS) entry which is preliminary data.</text>
</comment>
<protein>
    <submittedName>
        <fullName evidence="2">Uncharacterized protein</fullName>
    </submittedName>
</protein>
<organism evidence="2 3">
    <name type="scientific">Chryseobacterium rhizosphaerae</name>
    <dbReference type="NCBI Taxonomy" id="395937"/>
    <lineage>
        <taxon>Bacteria</taxon>
        <taxon>Pseudomonadati</taxon>
        <taxon>Bacteroidota</taxon>
        <taxon>Flavobacteriia</taxon>
        <taxon>Flavobacteriales</taxon>
        <taxon>Weeksellaceae</taxon>
        <taxon>Chryseobacterium group</taxon>
        <taxon>Chryseobacterium</taxon>
    </lineage>
</organism>
<dbReference type="AlphaFoldDB" id="A0AAE3Y9U9"/>